<organism evidence="11 12">
    <name type="scientific">Spirosoma endbachense</name>
    <dbReference type="NCBI Taxonomy" id="2666025"/>
    <lineage>
        <taxon>Bacteria</taxon>
        <taxon>Pseudomonadati</taxon>
        <taxon>Bacteroidota</taxon>
        <taxon>Cytophagia</taxon>
        <taxon>Cytophagales</taxon>
        <taxon>Cytophagaceae</taxon>
        <taxon>Spirosoma</taxon>
    </lineage>
</organism>
<evidence type="ECO:0000256" key="3">
    <source>
        <dbReference type="ARBA" id="ARBA00022801"/>
    </source>
</evidence>
<dbReference type="GO" id="GO:0051536">
    <property type="term" value="F:iron-sulfur cluster binding"/>
    <property type="evidence" value="ECO:0007669"/>
    <property type="project" value="UniProtKB-KW"/>
</dbReference>
<dbReference type="GO" id="GO:0046872">
    <property type="term" value="F:metal ion binding"/>
    <property type="evidence" value="ECO:0007669"/>
    <property type="project" value="UniProtKB-KW"/>
</dbReference>
<evidence type="ECO:0000256" key="4">
    <source>
        <dbReference type="ARBA" id="ARBA00022839"/>
    </source>
</evidence>
<dbReference type="EC" id="3.1.12.1" evidence="9"/>
<keyword evidence="3 9" id="KW-0378">Hydrolase</keyword>
<accession>A0A6P1VTV3</accession>
<evidence type="ECO:0000256" key="8">
    <source>
        <dbReference type="ARBA" id="ARBA00023211"/>
    </source>
</evidence>
<dbReference type="Proteomes" id="UP000464577">
    <property type="component" value="Chromosome"/>
</dbReference>
<sequence length="171" mass="20174">MQTVTGSLIGMYHICKRELWLHANHIRMEHNSELVAEGKQLHEHAYPQRAERYREIILDGSKIDFYDPYDKVVHEMKKSDKMEHSHVAQVQFYLYLLRKNGVEGATGLLEYPKLRQTQTVQLTNDDVPVVEGWIRDIKRIVDREQCPGRIAKSKCRSCSYFDFCYVEEINE</sequence>
<dbReference type="AlphaFoldDB" id="A0A6P1VTV3"/>
<keyword evidence="5 9" id="KW-0408">Iron</keyword>
<dbReference type="EMBL" id="CP045997">
    <property type="protein sequence ID" value="QHV96651.1"/>
    <property type="molecule type" value="Genomic_DNA"/>
</dbReference>
<evidence type="ECO:0000259" key="10">
    <source>
        <dbReference type="Pfam" id="PF01930"/>
    </source>
</evidence>
<comment type="function">
    <text evidence="9">CRISPR (clustered regularly interspaced short palindromic repeat) is an adaptive immune system that provides protection against mobile genetic elements (viruses, transposable elements and conjugative plasmids). CRISPR clusters contain sequences complementary to antecedent mobile elements and target invading nucleic acids. CRISPR clusters are transcribed and processed into CRISPR RNA (crRNA).</text>
</comment>
<keyword evidence="8 9" id="KW-0464">Manganese</keyword>
<dbReference type="GO" id="GO:0004527">
    <property type="term" value="F:exonuclease activity"/>
    <property type="evidence" value="ECO:0007669"/>
    <property type="project" value="UniProtKB-KW"/>
</dbReference>
<dbReference type="KEGG" id="senf:GJR95_17245"/>
<keyword evidence="2 9" id="KW-0479">Metal-binding</keyword>
<dbReference type="PANTHER" id="PTHR37168">
    <property type="entry name" value="CRISPR-ASSOCIATED EXONUCLEASE CAS4"/>
    <property type="match status" value="1"/>
</dbReference>
<evidence type="ECO:0000313" key="11">
    <source>
        <dbReference type="EMBL" id="QHV96651.1"/>
    </source>
</evidence>
<dbReference type="InterPro" id="IPR013343">
    <property type="entry name" value="CRISPR-assoc_prot_Cas4"/>
</dbReference>
<dbReference type="InterPro" id="IPR022765">
    <property type="entry name" value="Dna2/Cas4_DUF83"/>
</dbReference>
<comment type="cofactor">
    <cofactor evidence="9">
        <name>iron-sulfur cluster</name>
        <dbReference type="ChEBI" id="CHEBI:30408"/>
    </cofactor>
</comment>
<evidence type="ECO:0000256" key="1">
    <source>
        <dbReference type="ARBA" id="ARBA00022722"/>
    </source>
</evidence>
<keyword evidence="6 9" id="KW-0411">Iron-sulfur</keyword>
<evidence type="ECO:0000313" key="12">
    <source>
        <dbReference type="Proteomes" id="UP000464577"/>
    </source>
</evidence>
<dbReference type="NCBIfam" id="TIGR00372">
    <property type="entry name" value="cas4"/>
    <property type="match status" value="1"/>
</dbReference>
<evidence type="ECO:0000256" key="5">
    <source>
        <dbReference type="ARBA" id="ARBA00023004"/>
    </source>
</evidence>
<comment type="cofactor">
    <cofactor evidence="9">
        <name>Mg(2+)</name>
        <dbReference type="ChEBI" id="CHEBI:18420"/>
    </cofactor>
    <cofactor evidence="9">
        <name>Mn(2+)</name>
        <dbReference type="ChEBI" id="CHEBI:29035"/>
    </cofactor>
    <text evidence="9">Mg(2+) or Mn(2+) required for ssDNA cleavage activity.</text>
</comment>
<protein>
    <recommendedName>
        <fullName evidence="9">CRISPR-associated exonuclease Cas4</fullName>
        <ecNumber evidence="9">3.1.12.1</ecNumber>
    </recommendedName>
</protein>
<evidence type="ECO:0000256" key="9">
    <source>
        <dbReference type="RuleBase" id="RU365022"/>
    </source>
</evidence>
<evidence type="ECO:0000256" key="6">
    <source>
        <dbReference type="ARBA" id="ARBA00023014"/>
    </source>
</evidence>
<keyword evidence="4 9" id="KW-0269">Exonuclease</keyword>
<name>A0A6P1VTV3_9BACT</name>
<dbReference type="Pfam" id="PF01930">
    <property type="entry name" value="Cas_Cas4"/>
    <property type="match status" value="1"/>
</dbReference>
<dbReference type="Gene3D" id="3.90.320.10">
    <property type="match status" value="1"/>
</dbReference>
<dbReference type="RefSeq" id="WP_162387060.1">
    <property type="nucleotide sequence ID" value="NZ_CP045997.1"/>
</dbReference>
<dbReference type="PANTHER" id="PTHR37168:SF1">
    <property type="entry name" value="CRISPR-ASSOCIATED EXONUCLEASE CAS4"/>
    <property type="match status" value="1"/>
</dbReference>
<comment type="similarity">
    <text evidence="9">Belongs to the CRISPR-associated exonuclease Cas4 family.</text>
</comment>
<keyword evidence="1 9" id="KW-0540">Nuclease</keyword>
<proteinExistence type="inferred from homology"/>
<dbReference type="InterPro" id="IPR011604">
    <property type="entry name" value="PDDEXK-like_dom_sf"/>
</dbReference>
<dbReference type="GO" id="GO:0051607">
    <property type="term" value="P:defense response to virus"/>
    <property type="evidence" value="ECO:0007669"/>
    <property type="project" value="UniProtKB-KW"/>
</dbReference>
<evidence type="ECO:0000256" key="2">
    <source>
        <dbReference type="ARBA" id="ARBA00022723"/>
    </source>
</evidence>
<evidence type="ECO:0000256" key="7">
    <source>
        <dbReference type="ARBA" id="ARBA00023118"/>
    </source>
</evidence>
<gene>
    <name evidence="11" type="primary">cas4</name>
    <name evidence="11" type="ORF">GJR95_17245</name>
</gene>
<keyword evidence="12" id="KW-1185">Reference proteome</keyword>
<reference evidence="11 12" key="1">
    <citation type="submission" date="2019-11" db="EMBL/GenBank/DDBJ databases">
        <title>Spirosoma endbachense sp. nov., isolated from a natural salt meadow.</title>
        <authorList>
            <person name="Rojas J."/>
            <person name="Ambika Manirajan B."/>
            <person name="Ratering S."/>
            <person name="Suarez C."/>
            <person name="Geissler-Plaum R."/>
            <person name="Schnell S."/>
        </authorList>
    </citation>
    <scope>NUCLEOTIDE SEQUENCE [LARGE SCALE GENOMIC DNA]</scope>
    <source>
        <strain evidence="11 12">I-24</strain>
    </source>
</reference>
<feature type="domain" description="DUF83" evidence="10">
    <location>
        <begin position="5"/>
        <end position="165"/>
    </location>
</feature>
<keyword evidence="7 9" id="KW-0051">Antiviral defense</keyword>